<evidence type="ECO:0000256" key="2">
    <source>
        <dbReference type="ARBA" id="ARBA00023125"/>
    </source>
</evidence>
<dbReference type="SMART" id="SM01043">
    <property type="entry name" value="BTAD"/>
    <property type="match status" value="1"/>
</dbReference>
<evidence type="ECO:0000256" key="1">
    <source>
        <dbReference type="ARBA" id="ARBA00005820"/>
    </source>
</evidence>
<dbReference type="InterPro" id="IPR016032">
    <property type="entry name" value="Sig_transdc_resp-reg_C-effctor"/>
</dbReference>
<evidence type="ECO:0000313" key="6">
    <source>
        <dbReference type="Proteomes" id="UP001171902"/>
    </source>
</evidence>
<comment type="caution">
    <text evidence="5">The sequence shown here is derived from an EMBL/GenBank/DDBJ whole genome shotgun (WGS) entry which is preliminary data.</text>
</comment>
<dbReference type="EMBL" id="JAUEMJ010000002">
    <property type="protein sequence ID" value="MDN3239374.1"/>
    <property type="molecule type" value="Genomic_DNA"/>
</dbReference>
<protein>
    <submittedName>
        <fullName evidence="5">BTAD domain-containing putative transcriptional regulator</fullName>
    </submittedName>
</protein>
<accession>A0ABT7YLR2</accession>
<evidence type="ECO:0000259" key="3">
    <source>
        <dbReference type="SMART" id="SM00862"/>
    </source>
</evidence>
<comment type="similarity">
    <text evidence="1">Belongs to the AfsR/DnrI/RedD regulatory family.</text>
</comment>
<dbReference type="Gene3D" id="1.10.10.10">
    <property type="entry name" value="Winged helix-like DNA-binding domain superfamily/Winged helix DNA-binding domain"/>
    <property type="match status" value="1"/>
</dbReference>
<dbReference type="Pfam" id="PF13401">
    <property type="entry name" value="AAA_22"/>
    <property type="match status" value="1"/>
</dbReference>
<dbReference type="InterPro" id="IPR027417">
    <property type="entry name" value="P-loop_NTPase"/>
</dbReference>
<dbReference type="InterPro" id="IPR058852">
    <property type="entry name" value="HTH_77"/>
</dbReference>
<keyword evidence="2" id="KW-0238">DNA-binding</keyword>
<dbReference type="InterPro" id="IPR011990">
    <property type="entry name" value="TPR-like_helical_dom_sf"/>
</dbReference>
<feature type="domain" description="Bacterial transcriptional activator" evidence="4">
    <location>
        <begin position="90"/>
        <end position="235"/>
    </location>
</feature>
<keyword evidence="6" id="KW-1185">Reference proteome</keyword>
<dbReference type="SUPFAM" id="SSF48452">
    <property type="entry name" value="TPR-like"/>
    <property type="match status" value="2"/>
</dbReference>
<dbReference type="SUPFAM" id="SSF52540">
    <property type="entry name" value="P-loop containing nucleoside triphosphate hydrolases"/>
    <property type="match status" value="1"/>
</dbReference>
<dbReference type="Pfam" id="PF03704">
    <property type="entry name" value="BTAD"/>
    <property type="match status" value="1"/>
</dbReference>
<dbReference type="InterPro" id="IPR005158">
    <property type="entry name" value="BTAD"/>
</dbReference>
<dbReference type="InterPro" id="IPR036388">
    <property type="entry name" value="WH-like_DNA-bd_sf"/>
</dbReference>
<gene>
    <name evidence="5" type="ORF">QWI33_06535</name>
</gene>
<name>A0ABT7YLR2_9ACTN</name>
<evidence type="ECO:0000259" key="4">
    <source>
        <dbReference type="SMART" id="SM01043"/>
    </source>
</evidence>
<feature type="domain" description="OmpR/PhoB-type" evidence="3">
    <location>
        <begin position="16"/>
        <end position="86"/>
    </location>
</feature>
<sequence>MRVELLGPLRVLDEDGAEVPVPAGRQRALLARLALERGPVPAAALIGAVWPEDPPANAGGALHTQLSRLRGLLGDRLESGHGGYRLAAATDIEDFERLAARTEAASREDRPAAARASAEAALALWRGPALADLDRYAFAEAARTRLALRRDAVAALRLDARMRLDGADAVLAELAARHGADALNEPDAARYMLALAAAGRRADALAVYGTVRDRLADELGVDPSRVLRDAHLDVLRGVEPQAAQQKQHGLPEPLTACIGRESEIAAVTGLLESNRLVTLTGPGGTGKTRLAVETAHRLAAGGREVRLVELAPVTDPGRLPEVFGDAIGLGESILARRSEDPRTRLTEALRGRELVLAADNCEHLIEDAAELLAHLLGRVPGLRVLATSREALGITGEAVLGVGPLPLPDSAAATGADPVADLRSHAAIALFEERARQSDPEFRVDASNADAVLQVCAALDGLPLAIELAAARLRSMSLEDLSARLDDRFGLLGRGPRTAEPRQRTLRAVVDWSWDLLDPRERLVLARMSVFSGSADLAAACEVCSADADDITGLVEKSLVQRLPGGRYRLLETVREYAAARLAEAGETAERFERHAEWYAALAEEAEPHLMRGEQVAWLDRLGAEHANLFAAIRRMVAAGNARVAYRAIAPLSWYWWMRGYREEGMELARQVRAMPCDPADADPLHRAKVAMAGSWGLWSGRIDPVEIDAEFAAAQRISEEHDLFAVEPLLQMIPMIRAMIAGDAPRMREIMAGLTTEEHAWVRGIGLLFVSEFSYRSGRAEAAAAELAESNRIFASLGDRFGLILSWQGLAADRMSAGDYPGARELLLRAIAAEAEFGADLADSVIADQLWRIDAEHGDDPEAMLERMRVQRKRAERAGNAENALATRNVAAICLRRMGRVDEALRELLDAERDLPRFQGFSEVTMQLYRQLASIAREKGDPDLEARAASMLEQSTWPFSS</sequence>
<organism evidence="5 6">
    <name type="scientific">Glycomyces tritici</name>
    <dbReference type="NCBI Taxonomy" id="2665176"/>
    <lineage>
        <taxon>Bacteria</taxon>
        <taxon>Bacillati</taxon>
        <taxon>Actinomycetota</taxon>
        <taxon>Actinomycetes</taxon>
        <taxon>Glycomycetales</taxon>
        <taxon>Glycomycetaceae</taxon>
        <taxon>Glycomyces</taxon>
    </lineage>
</organism>
<evidence type="ECO:0000313" key="5">
    <source>
        <dbReference type="EMBL" id="MDN3239374.1"/>
    </source>
</evidence>
<reference evidence="5" key="1">
    <citation type="submission" date="2023-06" db="EMBL/GenBank/DDBJ databases">
        <title>Gycomyces niveus sp.nov., a novel actinomycete isolated from soil in Shouguang.</title>
        <authorList>
            <person name="Yang X."/>
            <person name="Zhao J."/>
        </authorList>
    </citation>
    <scope>NUCLEOTIDE SEQUENCE</scope>
    <source>
        <strain evidence="5">NEAU C2</strain>
    </source>
</reference>
<dbReference type="SMART" id="SM00862">
    <property type="entry name" value="Trans_reg_C"/>
    <property type="match status" value="1"/>
</dbReference>
<dbReference type="SUPFAM" id="SSF46894">
    <property type="entry name" value="C-terminal effector domain of the bipartite response regulators"/>
    <property type="match status" value="1"/>
</dbReference>
<dbReference type="InterPro" id="IPR049945">
    <property type="entry name" value="AAA_22"/>
</dbReference>
<dbReference type="Gene3D" id="1.25.40.10">
    <property type="entry name" value="Tetratricopeptide repeat domain"/>
    <property type="match status" value="1"/>
</dbReference>
<dbReference type="PRINTS" id="PR00364">
    <property type="entry name" value="DISEASERSIST"/>
</dbReference>
<proteinExistence type="inferred from homology"/>
<dbReference type="PANTHER" id="PTHR47691:SF3">
    <property type="entry name" value="HTH-TYPE TRANSCRIPTIONAL REGULATOR RV0890C-RELATED"/>
    <property type="match status" value="1"/>
</dbReference>
<dbReference type="PANTHER" id="PTHR47691">
    <property type="entry name" value="REGULATOR-RELATED"/>
    <property type="match status" value="1"/>
</dbReference>
<dbReference type="Gene3D" id="3.40.50.300">
    <property type="entry name" value="P-loop containing nucleotide triphosphate hydrolases"/>
    <property type="match status" value="1"/>
</dbReference>
<dbReference type="Pfam" id="PF25872">
    <property type="entry name" value="HTH_77"/>
    <property type="match status" value="1"/>
</dbReference>
<dbReference type="InterPro" id="IPR001867">
    <property type="entry name" value="OmpR/PhoB-type_DNA-bd"/>
</dbReference>
<dbReference type="Proteomes" id="UP001171902">
    <property type="component" value="Unassembled WGS sequence"/>
</dbReference>